<keyword evidence="7" id="KW-1185">Reference proteome</keyword>
<dbReference type="GeneID" id="19265587"/>
<comment type="similarity">
    <text evidence="1 3">Belongs to the type-B carboxylesterase/lipase family.</text>
</comment>
<dbReference type="HOGENOM" id="CLU_006586_15_2_1"/>
<dbReference type="eggNOG" id="KOG4389">
    <property type="taxonomic scope" value="Eukaryota"/>
</dbReference>
<accession>W3XNC4</accession>
<protein>
    <recommendedName>
        <fullName evidence="3">Carboxylic ester hydrolase</fullName>
        <ecNumber evidence="3">3.1.1.-</ecNumber>
    </recommendedName>
</protein>
<evidence type="ECO:0000256" key="2">
    <source>
        <dbReference type="ARBA" id="ARBA00022801"/>
    </source>
</evidence>
<keyword evidence="2 3" id="KW-0378">Hydrolase</keyword>
<evidence type="ECO:0000313" key="7">
    <source>
        <dbReference type="Proteomes" id="UP000030651"/>
    </source>
</evidence>
<feature type="region of interest" description="Disordered" evidence="4">
    <location>
        <begin position="492"/>
        <end position="527"/>
    </location>
</feature>
<dbReference type="RefSeq" id="XP_007827346.1">
    <property type="nucleotide sequence ID" value="XM_007829155.1"/>
</dbReference>
<dbReference type="InterPro" id="IPR050654">
    <property type="entry name" value="AChE-related_enzymes"/>
</dbReference>
<organism evidence="6 7">
    <name type="scientific">Pestalotiopsis fici (strain W106-1 / CGMCC3.15140)</name>
    <dbReference type="NCBI Taxonomy" id="1229662"/>
    <lineage>
        <taxon>Eukaryota</taxon>
        <taxon>Fungi</taxon>
        <taxon>Dikarya</taxon>
        <taxon>Ascomycota</taxon>
        <taxon>Pezizomycotina</taxon>
        <taxon>Sordariomycetes</taxon>
        <taxon>Xylariomycetidae</taxon>
        <taxon>Amphisphaeriales</taxon>
        <taxon>Sporocadaceae</taxon>
        <taxon>Pestalotiopsis</taxon>
    </lineage>
</organism>
<gene>
    <name evidence="6" type="ORF">PFICI_00574</name>
</gene>
<dbReference type="InterPro" id="IPR019826">
    <property type="entry name" value="Carboxylesterase_B_AS"/>
</dbReference>
<feature type="compositionally biased region" description="Low complexity" evidence="4">
    <location>
        <begin position="504"/>
        <end position="518"/>
    </location>
</feature>
<dbReference type="InterPro" id="IPR002018">
    <property type="entry name" value="CarbesteraseB"/>
</dbReference>
<dbReference type="InParanoid" id="W3XNC4"/>
<dbReference type="SUPFAM" id="SSF53474">
    <property type="entry name" value="alpha/beta-Hydrolases"/>
    <property type="match status" value="1"/>
</dbReference>
<dbReference type="Gene3D" id="3.40.50.1820">
    <property type="entry name" value="alpha/beta hydrolase"/>
    <property type="match status" value="1"/>
</dbReference>
<dbReference type="PANTHER" id="PTHR43918">
    <property type="entry name" value="ACETYLCHOLINESTERASE"/>
    <property type="match status" value="1"/>
</dbReference>
<dbReference type="PANTHER" id="PTHR43918:SF4">
    <property type="entry name" value="CARBOXYLIC ESTER HYDROLASE"/>
    <property type="match status" value="1"/>
</dbReference>
<feature type="signal peptide" evidence="3">
    <location>
        <begin position="1"/>
        <end position="23"/>
    </location>
</feature>
<dbReference type="OrthoDB" id="408631at2759"/>
<dbReference type="AlphaFoldDB" id="W3XNC4"/>
<evidence type="ECO:0000256" key="1">
    <source>
        <dbReference type="ARBA" id="ARBA00005964"/>
    </source>
</evidence>
<evidence type="ECO:0000256" key="4">
    <source>
        <dbReference type="SAM" id="MobiDB-lite"/>
    </source>
</evidence>
<dbReference type="EMBL" id="KI912109">
    <property type="protein sequence ID" value="ETS86746.1"/>
    <property type="molecule type" value="Genomic_DNA"/>
</dbReference>
<feature type="domain" description="Carboxylesterase type B" evidence="5">
    <location>
        <begin position="362"/>
        <end position="488"/>
    </location>
</feature>
<feature type="chain" id="PRO_5005150216" description="Carboxylic ester hydrolase" evidence="3">
    <location>
        <begin position="24"/>
        <end position="549"/>
    </location>
</feature>
<dbReference type="Pfam" id="PF00135">
    <property type="entry name" value="COesterase"/>
    <property type="match status" value="2"/>
</dbReference>
<proteinExistence type="inferred from homology"/>
<sequence>MVSYTTFLIQCLHIIVFIRITDAAVTDWRVGQIVQTSSGSIKGHAAADADEVSEYLGIPYAQPPIDDLRFQPSVRFNGTGLIAATDFGHACMQPFLSLSGTGKRQGALSGLGLTDAGIALLMDYGSTIPSQDEDCLTLNIWTKPQTGDDKKAVWIHGGGYKTGASGISWYNGQYFADEQDIVLVSFNYRMNIFGFPGNPDITGNLGLLDQRLAIEWIRDNIEGFGGDPDRITIFGQSAGGSSVDIYSYAWTDDPIVTGFISQSGVTTSNSFMDQDTATDQWQSASSNAGCGSSSDVLSCMQELPATKVLSAIATEPTWGPVVDDKLVLSDYSTATPANLPMLVGHTDFEPGLTRALTQFKATEDVYDAQEQDIFVCPVAARAQASVQLGAPVWRYRYFGAFPNTILTDDPPSGAYHTCELPILFGTVPQSVVTNTDAENDISSYMRGAWAAFAKDPQKGLLSYGGGWPQYNANDNTLIRLAYNNQSGTNLDTGNAYDDGCDADSSTGTPSSPTTTSSPSPTPSNQAGRATSYSMLYVATGLVVSAFMCM</sequence>
<evidence type="ECO:0000256" key="3">
    <source>
        <dbReference type="RuleBase" id="RU361235"/>
    </source>
</evidence>
<dbReference type="PROSITE" id="PS00122">
    <property type="entry name" value="CARBOXYLESTERASE_B_1"/>
    <property type="match status" value="1"/>
</dbReference>
<dbReference type="OMA" id="FECPAAR"/>
<dbReference type="Proteomes" id="UP000030651">
    <property type="component" value="Unassembled WGS sequence"/>
</dbReference>
<reference evidence="7" key="1">
    <citation type="journal article" date="2015" name="BMC Genomics">
        <title>Genomic and transcriptomic analysis of the endophytic fungus Pestalotiopsis fici reveals its lifestyle and high potential for synthesis of natural products.</title>
        <authorList>
            <person name="Wang X."/>
            <person name="Zhang X."/>
            <person name="Liu L."/>
            <person name="Xiang M."/>
            <person name="Wang W."/>
            <person name="Sun X."/>
            <person name="Che Y."/>
            <person name="Guo L."/>
            <person name="Liu G."/>
            <person name="Guo L."/>
            <person name="Wang C."/>
            <person name="Yin W.B."/>
            <person name="Stadler M."/>
            <person name="Zhang X."/>
            <person name="Liu X."/>
        </authorList>
    </citation>
    <scope>NUCLEOTIDE SEQUENCE [LARGE SCALE GENOMIC DNA]</scope>
    <source>
        <strain evidence="7">W106-1 / CGMCC3.15140</strain>
    </source>
</reference>
<dbReference type="ESTHER" id="9pezi-w3xnc4">
    <property type="family name" value="Fungal_carboxylesterase_lipase"/>
</dbReference>
<dbReference type="InterPro" id="IPR029058">
    <property type="entry name" value="AB_hydrolase_fold"/>
</dbReference>
<dbReference type="GO" id="GO:0052689">
    <property type="term" value="F:carboxylic ester hydrolase activity"/>
    <property type="evidence" value="ECO:0007669"/>
    <property type="project" value="TreeGrafter"/>
</dbReference>
<name>W3XNC4_PESFW</name>
<evidence type="ECO:0000259" key="5">
    <source>
        <dbReference type="Pfam" id="PF00135"/>
    </source>
</evidence>
<keyword evidence="3" id="KW-0732">Signal</keyword>
<dbReference type="EC" id="3.1.1.-" evidence="3"/>
<evidence type="ECO:0000313" key="6">
    <source>
        <dbReference type="EMBL" id="ETS86746.1"/>
    </source>
</evidence>
<dbReference type="KEGG" id="pfy:PFICI_00574"/>
<feature type="domain" description="Carboxylesterase type B" evidence="5">
    <location>
        <begin position="32"/>
        <end position="355"/>
    </location>
</feature>